<dbReference type="PANTHER" id="PTHR10492:SF57">
    <property type="entry name" value="ATP-DEPENDENT DNA HELICASE"/>
    <property type="match status" value="1"/>
</dbReference>
<keyword evidence="1" id="KW-0378">Hydrolase</keyword>
<name>A0A8X6HT60_TRICU</name>
<evidence type="ECO:0000259" key="3">
    <source>
        <dbReference type="Pfam" id="PF05970"/>
    </source>
</evidence>
<dbReference type="Proteomes" id="UP000887116">
    <property type="component" value="Unassembled WGS sequence"/>
</dbReference>
<gene>
    <name evidence="4" type="ORF">TNCT_654681</name>
</gene>
<accession>A0A8X6HT60</accession>
<dbReference type="PANTHER" id="PTHR10492">
    <property type="match status" value="1"/>
</dbReference>
<keyword evidence="5" id="KW-1185">Reference proteome</keyword>
<dbReference type="GO" id="GO:0006310">
    <property type="term" value="P:DNA recombination"/>
    <property type="evidence" value="ECO:0007669"/>
    <property type="project" value="UniProtKB-KW"/>
</dbReference>
<evidence type="ECO:0000313" key="4">
    <source>
        <dbReference type="EMBL" id="GFQ80792.1"/>
    </source>
</evidence>
<keyword evidence="1" id="KW-0233">DNA recombination</keyword>
<keyword evidence="1" id="KW-0234">DNA repair</keyword>
<organism evidence="4 5">
    <name type="scientific">Trichonephila clavata</name>
    <name type="common">Joro spider</name>
    <name type="synonym">Nephila clavata</name>
    <dbReference type="NCBI Taxonomy" id="2740835"/>
    <lineage>
        <taxon>Eukaryota</taxon>
        <taxon>Metazoa</taxon>
        <taxon>Ecdysozoa</taxon>
        <taxon>Arthropoda</taxon>
        <taxon>Chelicerata</taxon>
        <taxon>Arachnida</taxon>
        <taxon>Araneae</taxon>
        <taxon>Araneomorphae</taxon>
        <taxon>Entelegynae</taxon>
        <taxon>Araneoidea</taxon>
        <taxon>Nephilidae</taxon>
        <taxon>Trichonephila</taxon>
    </lineage>
</organism>
<feature type="region of interest" description="Disordered" evidence="2">
    <location>
        <begin position="65"/>
        <end position="88"/>
    </location>
</feature>
<sequence length="280" mass="32014">MNQTKKKRKSCKLVIESDFECFCGDDEMMRIHAYEKRGSLGKKTVKSKAVEHTRAVEALDEKRARLQSQQVRQNASRAVETPEQRQSRLLEDQVHHRVARAAETPIHYVTRLLGLREQRHVAITLKWKAQMHDGFVYNPRYDYKSNNLLDIGRMSNVCIMCSALKWKGETPGMYFTRSGSATCNITKGTGQGHVLKTCKLIVWDEATMSHRNAFHDLDKTLQDLRGSSAIMGRATVVLVATLQGSGFLTEQFWQAEMMWLRSSMSPFRSSFQSKHMPTSP</sequence>
<dbReference type="EMBL" id="BMAO01032240">
    <property type="protein sequence ID" value="GFQ80792.1"/>
    <property type="molecule type" value="Genomic_DNA"/>
</dbReference>
<comment type="similarity">
    <text evidence="1">Belongs to the helicase family.</text>
</comment>
<keyword evidence="1" id="KW-0347">Helicase</keyword>
<reference evidence="4" key="1">
    <citation type="submission" date="2020-07" db="EMBL/GenBank/DDBJ databases">
        <title>Multicomponent nature underlies the extraordinary mechanical properties of spider dragline silk.</title>
        <authorList>
            <person name="Kono N."/>
            <person name="Nakamura H."/>
            <person name="Mori M."/>
            <person name="Yoshida Y."/>
            <person name="Ohtoshi R."/>
            <person name="Malay A.D."/>
            <person name="Moran D.A.P."/>
            <person name="Tomita M."/>
            <person name="Numata K."/>
            <person name="Arakawa K."/>
        </authorList>
    </citation>
    <scope>NUCLEOTIDE SEQUENCE</scope>
</reference>
<dbReference type="GO" id="GO:0005524">
    <property type="term" value="F:ATP binding"/>
    <property type="evidence" value="ECO:0007669"/>
    <property type="project" value="UniProtKB-KW"/>
</dbReference>
<evidence type="ECO:0000313" key="5">
    <source>
        <dbReference type="Proteomes" id="UP000887116"/>
    </source>
</evidence>
<dbReference type="GO" id="GO:0043139">
    <property type="term" value="F:5'-3' DNA helicase activity"/>
    <property type="evidence" value="ECO:0007669"/>
    <property type="project" value="UniProtKB-EC"/>
</dbReference>
<comment type="cofactor">
    <cofactor evidence="1">
        <name>Mg(2+)</name>
        <dbReference type="ChEBI" id="CHEBI:18420"/>
    </cofactor>
</comment>
<evidence type="ECO:0000256" key="2">
    <source>
        <dbReference type="SAM" id="MobiDB-lite"/>
    </source>
</evidence>
<feature type="domain" description="DNA helicase Pif1-like DEAD-box helicase" evidence="3">
    <location>
        <begin position="180"/>
        <end position="238"/>
    </location>
</feature>
<dbReference type="GO" id="GO:0000723">
    <property type="term" value="P:telomere maintenance"/>
    <property type="evidence" value="ECO:0007669"/>
    <property type="project" value="InterPro"/>
</dbReference>
<dbReference type="AlphaFoldDB" id="A0A8X6HT60"/>
<keyword evidence="1" id="KW-0227">DNA damage</keyword>
<keyword evidence="1" id="KW-0547">Nucleotide-binding</keyword>
<protein>
    <recommendedName>
        <fullName evidence="1">ATP-dependent DNA helicase</fullName>
        <ecNumber evidence="1">5.6.2.3</ecNumber>
    </recommendedName>
</protein>
<feature type="compositionally biased region" description="Polar residues" evidence="2">
    <location>
        <begin position="66"/>
        <end position="76"/>
    </location>
</feature>
<comment type="catalytic activity">
    <reaction evidence="1">
        <text>ATP + H2O = ADP + phosphate + H(+)</text>
        <dbReference type="Rhea" id="RHEA:13065"/>
        <dbReference type="ChEBI" id="CHEBI:15377"/>
        <dbReference type="ChEBI" id="CHEBI:15378"/>
        <dbReference type="ChEBI" id="CHEBI:30616"/>
        <dbReference type="ChEBI" id="CHEBI:43474"/>
        <dbReference type="ChEBI" id="CHEBI:456216"/>
        <dbReference type="EC" id="5.6.2.3"/>
    </reaction>
</comment>
<dbReference type="GO" id="GO:0006281">
    <property type="term" value="P:DNA repair"/>
    <property type="evidence" value="ECO:0007669"/>
    <property type="project" value="UniProtKB-KW"/>
</dbReference>
<keyword evidence="1" id="KW-0067">ATP-binding</keyword>
<evidence type="ECO:0000256" key="1">
    <source>
        <dbReference type="RuleBase" id="RU363044"/>
    </source>
</evidence>
<dbReference type="Pfam" id="PF05970">
    <property type="entry name" value="PIF1"/>
    <property type="match status" value="1"/>
</dbReference>
<dbReference type="OrthoDB" id="8040188at2759"/>
<dbReference type="GO" id="GO:0016787">
    <property type="term" value="F:hydrolase activity"/>
    <property type="evidence" value="ECO:0007669"/>
    <property type="project" value="UniProtKB-KW"/>
</dbReference>
<dbReference type="InterPro" id="IPR010285">
    <property type="entry name" value="DNA_helicase_pif1-like_DEAD"/>
</dbReference>
<comment type="caution">
    <text evidence="4">The sequence shown here is derived from an EMBL/GenBank/DDBJ whole genome shotgun (WGS) entry which is preliminary data.</text>
</comment>
<dbReference type="EC" id="5.6.2.3" evidence="1"/>
<proteinExistence type="inferred from homology"/>